<keyword evidence="1" id="KW-0677">Repeat</keyword>
<accession>A0A0R2KRL9</accession>
<dbReference type="Pfam" id="PF06458">
    <property type="entry name" value="MucBP"/>
    <property type="match status" value="2"/>
</dbReference>
<keyword evidence="4" id="KW-1185">Reference proteome</keyword>
<evidence type="ECO:0000256" key="1">
    <source>
        <dbReference type="ARBA" id="ARBA00022737"/>
    </source>
</evidence>
<dbReference type="Proteomes" id="UP000051500">
    <property type="component" value="Unassembled WGS sequence"/>
</dbReference>
<evidence type="ECO:0000313" key="4">
    <source>
        <dbReference type="Proteomes" id="UP000051500"/>
    </source>
</evidence>
<sequence>MALFDFIKKVFGTNNTAKKEPVHPPISHKELVHTKSGTPRFQKEIIHKDTQTAVQTTVTSKTEVKITKKTPIKKINATVLVIYQDEHKKALCSPQLISGRQGDLIQFKFYDFKNYDLVNMSGFTRSFVAPYGVIVLTYAKKIAGNIWLFCKDVDNFKALRDPEFITGTLDESYQLTSPTIPDYVLVRAKGPVSGTFKLQQQFVTYFYRNADWVEVDDVIKYIKILDFTTCYDNPNGNQVAVTLAKTTVWQTFGSVKLANDQWWHCLGGNLWVLENPKFTEISTPHFNNHTLTDLPNTPGQIKINQKAKIDYVPQKDLALYDKPFGARITTIPHDTKVTLTAYIENDGLNWFKVNEQGWTLQNYLKFTHH</sequence>
<name>A0A0R2KRL9_9LACO</name>
<evidence type="ECO:0000313" key="3">
    <source>
        <dbReference type="EMBL" id="KRN90374.1"/>
    </source>
</evidence>
<dbReference type="InterPro" id="IPR009459">
    <property type="entry name" value="MucBP_dom"/>
</dbReference>
<protein>
    <recommendedName>
        <fullName evidence="2">MucBP domain-containing protein</fullName>
    </recommendedName>
</protein>
<comment type="caution">
    <text evidence="3">The sequence shown here is derived from an EMBL/GenBank/DDBJ whole genome shotgun (WGS) entry which is preliminary data.</text>
</comment>
<reference evidence="3 4" key="1">
    <citation type="journal article" date="2015" name="Genome Announc.">
        <title>Expanding the biotechnology potential of lactobacilli through comparative genomics of 213 strains and associated genera.</title>
        <authorList>
            <person name="Sun Z."/>
            <person name="Harris H.M."/>
            <person name="McCann A."/>
            <person name="Guo C."/>
            <person name="Argimon S."/>
            <person name="Zhang W."/>
            <person name="Yang X."/>
            <person name="Jeffery I.B."/>
            <person name="Cooney J.C."/>
            <person name="Kagawa T.F."/>
            <person name="Liu W."/>
            <person name="Song Y."/>
            <person name="Salvetti E."/>
            <person name="Wrobel A."/>
            <person name="Rasinkangas P."/>
            <person name="Parkhill J."/>
            <person name="Rea M.C."/>
            <person name="O'Sullivan O."/>
            <person name="Ritari J."/>
            <person name="Douillard F.P."/>
            <person name="Paul Ross R."/>
            <person name="Yang R."/>
            <person name="Briner A.E."/>
            <person name="Felis G.E."/>
            <person name="de Vos W.M."/>
            <person name="Barrangou R."/>
            <person name="Klaenhammer T.R."/>
            <person name="Caufield P.W."/>
            <person name="Cui Y."/>
            <person name="Zhang H."/>
            <person name="O'Toole P.W."/>
        </authorList>
    </citation>
    <scope>NUCLEOTIDE SEQUENCE [LARGE SCALE GENOMIC DNA]</scope>
    <source>
        <strain evidence="3 4">DSM 22408</strain>
    </source>
</reference>
<feature type="domain" description="MucBP" evidence="2">
    <location>
        <begin position="78"/>
        <end position="121"/>
    </location>
</feature>
<proteinExistence type="predicted"/>
<dbReference type="Gene3D" id="3.10.20.320">
    <property type="entry name" value="Putative peptidoglycan bound protein (lpxtg motif)"/>
    <property type="match status" value="1"/>
</dbReference>
<dbReference type="OrthoDB" id="2329985at2"/>
<gene>
    <name evidence="3" type="ORF">IV53_GL000289</name>
</gene>
<dbReference type="STRING" id="1122146.IV53_GL000289"/>
<dbReference type="AlphaFoldDB" id="A0A0R2KRL9"/>
<feature type="domain" description="MucBP" evidence="2">
    <location>
        <begin position="157"/>
        <end position="208"/>
    </location>
</feature>
<evidence type="ECO:0000259" key="2">
    <source>
        <dbReference type="Pfam" id="PF06458"/>
    </source>
</evidence>
<organism evidence="3 4">
    <name type="scientific">Ligilactobacillus ceti DSM 22408</name>
    <dbReference type="NCBI Taxonomy" id="1122146"/>
    <lineage>
        <taxon>Bacteria</taxon>
        <taxon>Bacillati</taxon>
        <taxon>Bacillota</taxon>
        <taxon>Bacilli</taxon>
        <taxon>Lactobacillales</taxon>
        <taxon>Lactobacillaceae</taxon>
        <taxon>Ligilactobacillus</taxon>
    </lineage>
</organism>
<dbReference type="RefSeq" id="WP_051188912.1">
    <property type="nucleotide sequence ID" value="NZ_AUHP01000013.1"/>
</dbReference>
<dbReference type="PATRIC" id="fig|1122146.4.peg.295"/>
<dbReference type="eggNOG" id="COG1482">
    <property type="taxonomic scope" value="Bacteria"/>
</dbReference>
<dbReference type="EMBL" id="JQBZ01000003">
    <property type="protein sequence ID" value="KRN90374.1"/>
    <property type="molecule type" value="Genomic_DNA"/>
</dbReference>